<dbReference type="Proteomes" id="UP000237682">
    <property type="component" value="Unassembled WGS sequence"/>
</dbReference>
<dbReference type="InterPro" id="IPR012386">
    <property type="entry name" value="Cyclic-nucl_3Pdiesterase"/>
</dbReference>
<dbReference type="PANTHER" id="PTHR28141:SF1">
    <property type="entry name" value="2',3'-CYCLIC-NUCLEOTIDE 3'-PHOSPHODIESTERASE"/>
    <property type="match status" value="1"/>
</dbReference>
<comment type="caution">
    <text evidence="1">The sequence shown here is derived from an EMBL/GenBank/DDBJ whole genome shotgun (WGS) entry which is preliminary data.</text>
</comment>
<dbReference type="RefSeq" id="WP_105863569.1">
    <property type="nucleotide sequence ID" value="NZ_PUEJ01000006.1"/>
</dbReference>
<name>A0A2S9QAA9_9HYPH</name>
<dbReference type="OrthoDB" id="1492719at2"/>
<gene>
    <name evidence="1" type="ORF">C5L14_18740</name>
</gene>
<dbReference type="Gene3D" id="3.90.1140.10">
    <property type="entry name" value="Cyclic phosphodiesterase"/>
    <property type="match status" value="1"/>
</dbReference>
<dbReference type="SUPFAM" id="SSF55144">
    <property type="entry name" value="LigT-like"/>
    <property type="match status" value="1"/>
</dbReference>
<dbReference type="GO" id="GO:0004113">
    <property type="term" value="F:2',3'-cyclic-nucleotide 3'-phosphodiesterase activity"/>
    <property type="evidence" value="ECO:0007669"/>
    <property type="project" value="TreeGrafter"/>
</dbReference>
<dbReference type="InterPro" id="IPR009097">
    <property type="entry name" value="Cyclic_Pdiesterase"/>
</dbReference>
<dbReference type="Pfam" id="PF13563">
    <property type="entry name" value="2_5_RNA_ligase2"/>
    <property type="match status" value="1"/>
</dbReference>
<dbReference type="AlphaFoldDB" id="A0A2S9QAA9"/>
<evidence type="ECO:0008006" key="3">
    <source>
        <dbReference type="Google" id="ProtNLM"/>
    </source>
</evidence>
<proteinExistence type="predicted"/>
<evidence type="ECO:0000313" key="1">
    <source>
        <dbReference type="EMBL" id="PRH86275.1"/>
    </source>
</evidence>
<reference evidence="1 2" key="1">
    <citation type="submission" date="2018-02" db="EMBL/GenBank/DDBJ databases">
        <title>Whole genome sequencing of endophytic bacterium.</title>
        <authorList>
            <person name="Eedara R."/>
            <person name="Podile A.R."/>
        </authorList>
    </citation>
    <scope>NUCLEOTIDE SEQUENCE [LARGE SCALE GENOMIC DNA]</scope>
    <source>
        <strain evidence="1 2">RP1T</strain>
    </source>
</reference>
<dbReference type="EMBL" id="PUEJ01000006">
    <property type="protein sequence ID" value="PRH86275.1"/>
    <property type="molecule type" value="Genomic_DNA"/>
</dbReference>
<protein>
    <recommendedName>
        <fullName evidence="3">Haloacid dehalogenase</fullName>
    </recommendedName>
</protein>
<organism evidence="1 2">
    <name type="scientific">Labrys okinawensis</name>
    <dbReference type="NCBI Taxonomy" id="346911"/>
    <lineage>
        <taxon>Bacteria</taxon>
        <taxon>Pseudomonadati</taxon>
        <taxon>Pseudomonadota</taxon>
        <taxon>Alphaproteobacteria</taxon>
        <taxon>Hyphomicrobiales</taxon>
        <taxon>Xanthobacteraceae</taxon>
        <taxon>Labrys</taxon>
    </lineage>
</organism>
<dbReference type="GO" id="GO:0009187">
    <property type="term" value="P:cyclic nucleotide metabolic process"/>
    <property type="evidence" value="ECO:0007669"/>
    <property type="project" value="TreeGrafter"/>
</dbReference>
<sequence length="177" mass="19591">MAEDTTKNMHSVWLMPMAEDARMLAAIVAELAQTFGTPRFQVHLTLVEDRPCEEEDLARQLVAVAAGIAPFAADVREIGTSDPFFRAFYARFERAGPVLELKRRAIASIAASQIESFMPHVSLAYGVQDGPRRQAAARQVEERLAGRAVRFDRIAVVRSAQSIPIEDWTVRATIPLG</sequence>
<evidence type="ECO:0000313" key="2">
    <source>
        <dbReference type="Proteomes" id="UP000237682"/>
    </source>
</evidence>
<dbReference type="PANTHER" id="PTHR28141">
    <property type="entry name" value="2',3'-CYCLIC-NUCLEOTIDE 3'-PHOSPHODIESTERASE"/>
    <property type="match status" value="1"/>
</dbReference>
<accession>A0A2S9QAA9</accession>
<keyword evidence="2" id="KW-1185">Reference proteome</keyword>